<reference evidence="3" key="1">
    <citation type="journal article" date="2013" name="Genome Announc.">
        <title>Draft genome sequence of the grapevine dieback fungus Eutypa lata UCR-EL1.</title>
        <authorList>
            <person name="Blanco-Ulate B."/>
            <person name="Rolshausen P.E."/>
            <person name="Cantu D."/>
        </authorList>
    </citation>
    <scope>NUCLEOTIDE SEQUENCE [LARGE SCALE GENOMIC DNA]</scope>
    <source>
        <strain evidence="3">UCR-EL1</strain>
    </source>
</reference>
<dbReference type="STRING" id="1287681.M7TF91"/>
<organism evidence="2 3">
    <name type="scientific">Eutypa lata (strain UCR-EL1)</name>
    <name type="common">Grapevine dieback disease fungus</name>
    <name type="synonym">Eutypa armeniacae</name>
    <dbReference type="NCBI Taxonomy" id="1287681"/>
    <lineage>
        <taxon>Eukaryota</taxon>
        <taxon>Fungi</taxon>
        <taxon>Dikarya</taxon>
        <taxon>Ascomycota</taxon>
        <taxon>Pezizomycotina</taxon>
        <taxon>Sordariomycetes</taxon>
        <taxon>Xylariomycetidae</taxon>
        <taxon>Xylariales</taxon>
        <taxon>Diatrypaceae</taxon>
        <taxon>Eutypa</taxon>
    </lineage>
</organism>
<feature type="compositionally biased region" description="Low complexity" evidence="1">
    <location>
        <begin position="1"/>
        <end position="12"/>
    </location>
</feature>
<dbReference type="KEGG" id="ela:UCREL1_4388"/>
<evidence type="ECO:0000313" key="2">
    <source>
        <dbReference type="EMBL" id="EMR68596.1"/>
    </source>
</evidence>
<gene>
    <name evidence="2" type="ORF">UCREL1_4388</name>
</gene>
<keyword evidence="2" id="KW-0808">Transferase</keyword>
<evidence type="ECO:0000313" key="3">
    <source>
        <dbReference type="Proteomes" id="UP000012174"/>
    </source>
</evidence>
<keyword evidence="3" id="KW-1185">Reference proteome</keyword>
<feature type="region of interest" description="Disordered" evidence="1">
    <location>
        <begin position="1"/>
        <end position="76"/>
    </location>
</feature>
<name>M7TF91_EUTLA</name>
<dbReference type="EMBL" id="KB706207">
    <property type="protein sequence ID" value="EMR68596.1"/>
    <property type="molecule type" value="Genomic_DNA"/>
</dbReference>
<dbReference type="HOGENOM" id="CLU_2096871_0_0_1"/>
<dbReference type="GO" id="GO:0016301">
    <property type="term" value="F:kinase activity"/>
    <property type="evidence" value="ECO:0007669"/>
    <property type="project" value="UniProtKB-KW"/>
</dbReference>
<dbReference type="Proteomes" id="UP000012174">
    <property type="component" value="Unassembled WGS sequence"/>
</dbReference>
<sequence>MAPTASPSAAAAVDDGSANSKRKADRPISPPPVKRKAQSNISKGAVASFFTPASQKPREQTRTIWTERAPNDDTPATLLVGRYVPADDGDAKKKEDADRLRGVKRRKIAAFDLVGR</sequence>
<dbReference type="OrthoDB" id="19045at2759"/>
<evidence type="ECO:0000256" key="1">
    <source>
        <dbReference type="SAM" id="MobiDB-lite"/>
    </source>
</evidence>
<accession>M7TF91</accession>
<proteinExistence type="predicted"/>
<dbReference type="AlphaFoldDB" id="M7TF91"/>
<keyword evidence="2" id="KW-0418">Kinase</keyword>
<protein>
    <submittedName>
        <fullName evidence="2">Putative bifunctional polynucleotide phosphatase kinase protein</fullName>
    </submittedName>
</protein>